<evidence type="ECO:0000256" key="2">
    <source>
        <dbReference type="ARBA" id="ARBA00023157"/>
    </source>
</evidence>
<dbReference type="Pfam" id="PF00089">
    <property type="entry name" value="Trypsin"/>
    <property type="match status" value="1"/>
</dbReference>
<dbReference type="FunFam" id="2.40.10.10:FF:000002">
    <property type="entry name" value="Transmembrane protease serine"/>
    <property type="match status" value="1"/>
</dbReference>
<dbReference type="OrthoDB" id="6380398at2759"/>
<dbReference type="InterPro" id="IPR050430">
    <property type="entry name" value="Peptidase_S1"/>
</dbReference>
<proteinExistence type="inferred from homology"/>
<dbReference type="SMART" id="SM00020">
    <property type="entry name" value="Tryp_SPc"/>
    <property type="match status" value="1"/>
</dbReference>
<dbReference type="GO" id="GO:0004252">
    <property type="term" value="F:serine-type endopeptidase activity"/>
    <property type="evidence" value="ECO:0007669"/>
    <property type="project" value="InterPro"/>
</dbReference>
<evidence type="ECO:0000256" key="1">
    <source>
        <dbReference type="ARBA" id="ARBA00007664"/>
    </source>
</evidence>
<dbReference type="PROSITE" id="PS50240">
    <property type="entry name" value="TRYPSIN_DOM"/>
    <property type="match status" value="1"/>
</dbReference>
<dbReference type="GO" id="GO:0006508">
    <property type="term" value="P:proteolysis"/>
    <property type="evidence" value="ECO:0007669"/>
    <property type="project" value="UniProtKB-KW"/>
</dbReference>
<feature type="signal peptide" evidence="4">
    <location>
        <begin position="1"/>
        <end position="20"/>
    </location>
</feature>
<gene>
    <name evidence="6" type="ORF">CONCODRAFT_8215</name>
</gene>
<dbReference type="InterPro" id="IPR001254">
    <property type="entry name" value="Trypsin_dom"/>
</dbReference>
<dbReference type="Proteomes" id="UP000070444">
    <property type="component" value="Unassembled WGS sequence"/>
</dbReference>
<dbReference type="CDD" id="cd00190">
    <property type="entry name" value="Tryp_SPc"/>
    <property type="match status" value="1"/>
</dbReference>
<feature type="domain" description="Peptidase S1" evidence="5">
    <location>
        <begin position="30"/>
        <end position="265"/>
    </location>
</feature>
<keyword evidence="2" id="KW-1015">Disulfide bond</keyword>
<keyword evidence="3" id="KW-0720">Serine protease</keyword>
<dbReference type="Gene3D" id="2.40.10.10">
    <property type="entry name" value="Trypsin-like serine proteases"/>
    <property type="match status" value="1"/>
</dbReference>
<evidence type="ECO:0000313" key="7">
    <source>
        <dbReference type="Proteomes" id="UP000070444"/>
    </source>
</evidence>
<reference evidence="6 7" key="1">
    <citation type="journal article" date="2015" name="Genome Biol. Evol.">
        <title>Phylogenomic analyses indicate that early fungi evolved digesting cell walls of algal ancestors of land plants.</title>
        <authorList>
            <person name="Chang Y."/>
            <person name="Wang S."/>
            <person name="Sekimoto S."/>
            <person name="Aerts A.L."/>
            <person name="Choi C."/>
            <person name="Clum A."/>
            <person name="LaButti K.M."/>
            <person name="Lindquist E.A."/>
            <person name="Yee Ngan C."/>
            <person name="Ohm R.A."/>
            <person name="Salamov A.A."/>
            <person name="Grigoriev I.V."/>
            <person name="Spatafora J.W."/>
            <person name="Berbee M.L."/>
        </authorList>
    </citation>
    <scope>NUCLEOTIDE SEQUENCE [LARGE SCALE GENOMIC DNA]</scope>
    <source>
        <strain evidence="6 7">NRRL 28638</strain>
    </source>
</reference>
<dbReference type="SUPFAM" id="SSF50494">
    <property type="entry name" value="Trypsin-like serine proteases"/>
    <property type="match status" value="1"/>
</dbReference>
<dbReference type="PROSITE" id="PS00134">
    <property type="entry name" value="TRYPSIN_HIS"/>
    <property type="match status" value="1"/>
</dbReference>
<feature type="chain" id="PRO_5007294409" evidence="4">
    <location>
        <begin position="21"/>
        <end position="265"/>
    </location>
</feature>
<name>A0A137P2U4_CONC2</name>
<dbReference type="InterPro" id="IPR009003">
    <property type="entry name" value="Peptidase_S1_PA"/>
</dbReference>
<keyword evidence="3 6" id="KW-0645">Protease</keyword>
<dbReference type="InterPro" id="IPR033116">
    <property type="entry name" value="TRYPSIN_SER"/>
</dbReference>
<evidence type="ECO:0000256" key="3">
    <source>
        <dbReference type="RuleBase" id="RU363034"/>
    </source>
</evidence>
<dbReference type="AlphaFoldDB" id="A0A137P2U4"/>
<dbReference type="InterPro" id="IPR043504">
    <property type="entry name" value="Peptidase_S1_PA_chymotrypsin"/>
</dbReference>
<keyword evidence="7" id="KW-1185">Reference proteome</keyword>
<evidence type="ECO:0000256" key="4">
    <source>
        <dbReference type="SAM" id="SignalP"/>
    </source>
</evidence>
<keyword evidence="3" id="KW-0378">Hydrolase</keyword>
<accession>A0A137P2U4</accession>
<evidence type="ECO:0000313" key="6">
    <source>
        <dbReference type="EMBL" id="KXN69357.1"/>
    </source>
</evidence>
<dbReference type="PANTHER" id="PTHR24276:SF98">
    <property type="entry name" value="FI18310P1-RELATED"/>
    <property type="match status" value="1"/>
</dbReference>
<organism evidence="6 7">
    <name type="scientific">Conidiobolus coronatus (strain ATCC 28846 / CBS 209.66 / NRRL 28638)</name>
    <name type="common">Delacroixia coronata</name>
    <dbReference type="NCBI Taxonomy" id="796925"/>
    <lineage>
        <taxon>Eukaryota</taxon>
        <taxon>Fungi</taxon>
        <taxon>Fungi incertae sedis</taxon>
        <taxon>Zoopagomycota</taxon>
        <taxon>Entomophthoromycotina</taxon>
        <taxon>Entomophthoromycetes</taxon>
        <taxon>Entomophthorales</taxon>
        <taxon>Ancylistaceae</taxon>
        <taxon>Conidiobolus</taxon>
    </lineage>
</organism>
<evidence type="ECO:0000259" key="5">
    <source>
        <dbReference type="PROSITE" id="PS50240"/>
    </source>
</evidence>
<dbReference type="PANTHER" id="PTHR24276">
    <property type="entry name" value="POLYSERASE-RELATED"/>
    <property type="match status" value="1"/>
</dbReference>
<dbReference type="InterPro" id="IPR001314">
    <property type="entry name" value="Peptidase_S1A"/>
</dbReference>
<dbReference type="EMBL" id="KQ964537">
    <property type="protein sequence ID" value="KXN69357.1"/>
    <property type="molecule type" value="Genomic_DNA"/>
</dbReference>
<dbReference type="InterPro" id="IPR018114">
    <property type="entry name" value="TRYPSIN_HIS"/>
</dbReference>
<comment type="similarity">
    <text evidence="1">Belongs to the peptidase S1 family.</text>
</comment>
<dbReference type="PROSITE" id="PS00135">
    <property type="entry name" value="TRYPSIN_SER"/>
    <property type="match status" value="1"/>
</dbReference>
<dbReference type="STRING" id="796925.A0A137P2U4"/>
<sequence length="265" mass="29267">MKLNILSSLVYLAGIGHLNGQSDDNGEGRIINGYPVNPPFKYPWMVAIYRYGEYFCGGVLLAQDTVLTAAHCMGGTIGPLRNFQVQIHRHNLTLEPKQENAKLFSVVDRFVLSDYDDDFYYNDLAVIKLNNTKKTRTAIRLDAKLKHPKGMRTTVLGWGRITPTSAPYPILQEVVLPTYADKDCIEDYAVTNYTIKPEIQICAGFKKGGKDACGGDSGGPLFSYIEDKPTLLGIVSNGGGCAAPNSPGIYTRVAKFRQWILSHLN</sequence>
<dbReference type="PRINTS" id="PR00722">
    <property type="entry name" value="CHYMOTRYPSIN"/>
</dbReference>
<keyword evidence="4" id="KW-0732">Signal</keyword>
<protein>
    <submittedName>
        <fullName evidence="6">Trypsin-like serine protease</fullName>
    </submittedName>
</protein>